<feature type="transmembrane region" description="Helical" evidence="1">
    <location>
        <begin position="44"/>
        <end position="69"/>
    </location>
</feature>
<keyword evidence="1" id="KW-0472">Membrane</keyword>
<evidence type="ECO:0000313" key="2">
    <source>
        <dbReference type="EMBL" id="NBE06184.1"/>
    </source>
</evidence>
<comment type="caution">
    <text evidence="2">The sequence shown here is derived from an EMBL/GenBank/DDBJ whole genome shotgun (WGS) entry which is preliminary data.</text>
</comment>
<evidence type="ECO:0000256" key="1">
    <source>
        <dbReference type="SAM" id="Phobius"/>
    </source>
</evidence>
<dbReference type="EMBL" id="JAAATW010000001">
    <property type="protein sequence ID" value="NBE06184.1"/>
    <property type="molecule type" value="Genomic_DNA"/>
</dbReference>
<sequence>MPRLIRLYVASIATGFALSLVFLGAVLAMDVAGLRGLILGSSSGLVAAVMLVVFNGIVFSGVQFAIAISRLAEDDDAPRGGLRQHLVPIPVRVEARGKQLRRGRR</sequence>
<proteinExistence type="predicted"/>
<dbReference type="Proteomes" id="UP001517376">
    <property type="component" value="Unassembled WGS sequence"/>
</dbReference>
<dbReference type="RefSeq" id="WP_161765191.1">
    <property type="nucleotide sequence ID" value="NZ_JAAATW010000001.1"/>
</dbReference>
<protein>
    <submittedName>
        <fullName evidence="2">Uncharacterized protein</fullName>
    </submittedName>
</protein>
<keyword evidence="1" id="KW-0812">Transmembrane</keyword>
<reference evidence="3" key="1">
    <citation type="submission" date="2020-01" db="EMBL/GenBank/DDBJ databases">
        <title>Sphingomonas sp. strain CSW-10.</title>
        <authorList>
            <person name="Chen W.-M."/>
        </authorList>
    </citation>
    <scope>NUCLEOTIDE SEQUENCE [LARGE SCALE GENOMIC DNA]</scope>
    <source>
        <strain evidence="3">CCP-1</strain>
    </source>
</reference>
<name>A0ABW9Y2J9_9RHOB</name>
<gene>
    <name evidence="2" type="ORF">GU920_01430</name>
</gene>
<accession>A0ABW9Y2J9</accession>
<keyword evidence="3" id="KW-1185">Reference proteome</keyword>
<organism evidence="2 3">
    <name type="scientific">Paragemmobacter ruber</name>
    <dbReference type="NCBI Taxonomy" id="1985673"/>
    <lineage>
        <taxon>Bacteria</taxon>
        <taxon>Pseudomonadati</taxon>
        <taxon>Pseudomonadota</taxon>
        <taxon>Alphaproteobacteria</taxon>
        <taxon>Rhodobacterales</taxon>
        <taxon>Paracoccaceae</taxon>
        <taxon>Paragemmobacter</taxon>
    </lineage>
</organism>
<evidence type="ECO:0000313" key="3">
    <source>
        <dbReference type="Proteomes" id="UP001517376"/>
    </source>
</evidence>
<keyword evidence="1" id="KW-1133">Transmembrane helix</keyword>